<organism evidence="2 3">
    <name type="scientific">Tribolium castaneum</name>
    <name type="common">Red flour beetle</name>
    <dbReference type="NCBI Taxonomy" id="7070"/>
    <lineage>
        <taxon>Eukaryota</taxon>
        <taxon>Metazoa</taxon>
        <taxon>Ecdysozoa</taxon>
        <taxon>Arthropoda</taxon>
        <taxon>Hexapoda</taxon>
        <taxon>Insecta</taxon>
        <taxon>Pterygota</taxon>
        <taxon>Neoptera</taxon>
        <taxon>Endopterygota</taxon>
        <taxon>Coleoptera</taxon>
        <taxon>Polyphaga</taxon>
        <taxon>Cucujiformia</taxon>
        <taxon>Tenebrionidae</taxon>
        <taxon>Tenebrionidae incertae sedis</taxon>
        <taxon>Tribolium</taxon>
    </lineage>
</organism>
<sequence>MSEGNVWNGACGRAAEERRRGGAPGDAGAGCSIQGVKAGVAVIPGAFGGPWVLPRLEDRGQPPFLHQFEAGNVGGSREGSRISPLEPHAGLLGLHSHSAAITHRLRPAAAVGRRRPRSGASGGALLPTSGPSAAPRARCPHQVALARPLAARRPPRTPTGPRPVARTHGFWGLGGRVGTTAGGGGEPSDH</sequence>
<dbReference type="Proteomes" id="UP000007266">
    <property type="component" value="Linkage group 3"/>
</dbReference>
<feature type="compositionally biased region" description="Gly residues" evidence="1">
    <location>
        <begin position="171"/>
        <end position="190"/>
    </location>
</feature>
<dbReference type="InParanoid" id="A0A139WLC5"/>
<feature type="compositionally biased region" description="Low complexity" evidence="1">
    <location>
        <begin position="143"/>
        <end position="152"/>
    </location>
</feature>
<evidence type="ECO:0000313" key="3">
    <source>
        <dbReference type="Proteomes" id="UP000007266"/>
    </source>
</evidence>
<accession>A0A139WLC5</accession>
<reference evidence="2 3" key="2">
    <citation type="journal article" date="2010" name="Nucleic Acids Res.">
        <title>BeetleBase in 2010: revisions to provide comprehensive genomic information for Tribolium castaneum.</title>
        <authorList>
            <person name="Kim H.S."/>
            <person name="Murphy T."/>
            <person name="Xia J."/>
            <person name="Caragea D."/>
            <person name="Park Y."/>
            <person name="Beeman R.W."/>
            <person name="Lorenzen M.D."/>
            <person name="Butcher S."/>
            <person name="Manak J.R."/>
            <person name="Brown S.J."/>
        </authorList>
    </citation>
    <scope>GENOME REANNOTATION</scope>
    <source>
        <strain evidence="2 3">Georgia GA2</strain>
    </source>
</reference>
<dbReference type="EMBL" id="KQ971321">
    <property type="protein sequence ID" value="KYB28706.1"/>
    <property type="molecule type" value="Genomic_DNA"/>
</dbReference>
<dbReference type="AlphaFoldDB" id="A0A139WLC5"/>
<protein>
    <submittedName>
        <fullName evidence="2">Uncharacterized protein</fullName>
    </submittedName>
</protein>
<feature type="region of interest" description="Disordered" evidence="1">
    <location>
        <begin position="107"/>
        <end position="190"/>
    </location>
</feature>
<proteinExistence type="predicted"/>
<evidence type="ECO:0000313" key="2">
    <source>
        <dbReference type="EMBL" id="KYB28706.1"/>
    </source>
</evidence>
<keyword evidence="3" id="KW-1185">Reference proteome</keyword>
<evidence type="ECO:0000256" key="1">
    <source>
        <dbReference type="SAM" id="MobiDB-lite"/>
    </source>
</evidence>
<gene>
    <name evidence="2" type="primary">AUGUSTUS-3.0.2_32417</name>
    <name evidence="2" type="ORF">TcasGA2_TC032417</name>
</gene>
<name>A0A139WLC5_TRICA</name>
<reference evidence="2 3" key="1">
    <citation type="journal article" date="2008" name="Nature">
        <title>The genome of the model beetle and pest Tribolium castaneum.</title>
        <authorList>
            <consortium name="Tribolium Genome Sequencing Consortium"/>
            <person name="Richards S."/>
            <person name="Gibbs R.A."/>
            <person name="Weinstock G.M."/>
            <person name="Brown S.J."/>
            <person name="Denell R."/>
            <person name="Beeman R.W."/>
            <person name="Gibbs R."/>
            <person name="Beeman R.W."/>
            <person name="Brown S.J."/>
            <person name="Bucher G."/>
            <person name="Friedrich M."/>
            <person name="Grimmelikhuijzen C.J."/>
            <person name="Klingler M."/>
            <person name="Lorenzen M."/>
            <person name="Richards S."/>
            <person name="Roth S."/>
            <person name="Schroder R."/>
            <person name="Tautz D."/>
            <person name="Zdobnov E.M."/>
            <person name="Muzny D."/>
            <person name="Gibbs R.A."/>
            <person name="Weinstock G.M."/>
            <person name="Attaway T."/>
            <person name="Bell S."/>
            <person name="Buhay C.J."/>
            <person name="Chandrabose M.N."/>
            <person name="Chavez D."/>
            <person name="Clerk-Blankenburg K.P."/>
            <person name="Cree A."/>
            <person name="Dao M."/>
            <person name="Davis C."/>
            <person name="Chacko J."/>
            <person name="Dinh H."/>
            <person name="Dugan-Rocha S."/>
            <person name="Fowler G."/>
            <person name="Garner T.T."/>
            <person name="Garnes J."/>
            <person name="Gnirke A."/>
            <person name="Hawes A."/>
            <person name="Hernandez J."/>
            <person name="Hines S."/>
            <person name="Holder M."/>
            <person name="Hume J."/>
            <person name="Jhangiani S.N."/>
            <person name="Joshi V."/>
            <person name="Khan Z.M."/>
            <person name="Jackson L."/>
            <person name="Kovar C."/>
            <person name="Kowis A."/>
            <person name="Lee S."/>
            <person name="Lewis L.R."/>
            <person name="Margolis J."/>
            <person name="Morgan M."/>
            <person name="Nazareth L.V."/>
            <person name="Nguyen N."/>
            <person name="Okwuonu G."/>
            <person name="Parker D."/>
            <person name="Richards S."/>
            <person name="Ruiz S.J."/>
            <person name="Santibanez J."/>
            <person name="Savard J."/>
            <person name="Scherer S.E."/>
            <person name="Schneider B."/>
            <person name="Sodergren E."/>
            <person name="Tautz D."/>
            <person name="Vattahil S."/>
            <person name="Villasana D."/>
            <person name="White C.S."/>
            <person name="Wright R."/>
            <person name="Park Y."/>
            <person name="Beeman R.W."/>
            <person name="Lord J."/>
            <person name="Oppert B."/>
            <person name="Lorenzen M."/>
            <person name="Brown S."/>
            <person name="Wang L."/>
            <person name="Savard J."/>
            <person name="Tautz D."/>
            <person name="Richards S."/>
            <person name="Weinstock G."/>
            <person name="Gibbs R.A."/>
            <person name="Liu Y."/>
            <person name="Worley K."/>
            <person name="Weinstock G."/>
            <person name="Elsik C.G."/>
            <person name="Reese J.T."/>
            <person name="Elhaik E."/>
            <person name="Landan G."/>
            <person name="Graur D."/>
            <person name="Arensburger P."/>
            <person name="Atkinson P."/>
            <person name="Beeman R.W."/>
            <person name="Beidler J."/>
            <person name="Brown S.J."/>
            <person name="Demuth J.P."/>
            <person name="Drury D.W."/>
            <person name="Du Y.Z."/>
            <person name="Fujiwara H."/>
            <person name="Lorenzen M."/>
            <person name="Maselli V."/>
            <person name="Osanai M."/>
            <person name="Park Y."/>
            <person name="Robertson H.M."/>
            <person name="Tu Z."/>
            <person name="Wang J.J."/>
            <person name="Wang S."/>
            <person name="Richards S."/>
            <person name="Song H."/>
            <person name="Zhang L."/>
            <person name="Sodergren E."/>
            <person name="Werner D."/>
            <person name="Stanke M."/>
            <person name="Morgenstern B."/>
            <person name="Solovyev V."/>
            <person name="Kosarev P."/>
            <person name="Brown G."/>
            <person name="Chen H.C."/>
            <person name="Ermolaeva O."/>
            <person name="Hlavina W."/>
            <person name="Kapustin Y."/>
            <person name="Kiryutin B."/>
            <person name="Kitts P."/>
            <person name="Maglott D."/>
            <person name="Pruitt K."/>
            <person name="Sapojnikov V."/>
            <person name="Souvorov A."/>
            <person name="Mackey A.J."/>
            <person name="Waterhouse R.M."/>
            <person name="Wyder S."/>
            <person name="Zdobnov E.M."/>
            <person name="Zdobnov E.M."/>
            <person name="Wyder S."/>
            <person name="Kriventseva E.V."/>
            <person name="Kadowaki T."/>
            <person name="Bork P."/>
            <person name="Aranda M."/>
            <person name="Bao R."/>
            <person name="Beermann A."/>
            <person name="Berns N."/>
            <person name="Bolognesi R."/>
            <person name="Bonneton F."/>
            <person name="Bopp D."/>
            <person name="Brown S.J."/>
            <person name="Bucher G."/>
            <person name="Butts T."/>
            <person name="Chaumot A."/>
            <person name="Denell R.E."/>
            <person name="Ferrier D.E."/>
            <person name="Friedrich M."/>
            <person name="Gordon C.M."/>
            <person name="Jindra M."/>
            <person name="Klingler M."/>
            <person name="Lan Q."/>
            <person name="Lattorff H.M."/>
            <person name="Laudet V."/>
            <person name="von Levetsow C."/>
            <person name="Liu Z."/>
            <person name="Lutz R."/>
            <person name="Lynch J.A."/>
            <person name="da Fonseca R.N."/>
            <person name="Posnien N."/>
            <person name="Reuter R."/>
            <person name="Roth S."/>
            <person name="Savard J."/>
            <person name="Schinko J.B."/>
            <person name="Schmitt C."/>
            <person name="Schoppmeier M."/>
            <person name="Schroder R."/>
            <person name="Shippy T.D."/>
            <person name="Simonnet F."/>
            <person name="Marques-Souza H."/>
            <person name="Tautz D."/>
            <person name="Tomoyasu Y."/>
            <person name="Trauner J."/>
            <person name="Van der Zee M."/>
            <person name="Vervoort M."/>
            <person name="Wittkopp N."/>
            <person name="Wimmer E.A."/>
            <person name="Yang X."/>
            <person name="Jones A.K."/>
            <person name="Sattelle D.B."/>
            <person name="Ebert P.R."/>
            <person name="Nelson D."/>
            <person name="Scott J.G."/>
            <person name="Beeman R.W."/>
            <person name="Muthukrishnan S."/>
            <person name="Kramer K.J."/>
            <person name="Arakane Y."/>
            <person name="Beeman R.W."/>
            <person name="Zhu Q."/>
            <person name="Hogenkamp D."/>
            <person name="Dixit R."/>
            <person name="Oppert B."/>
            <person name="Jiang H."/>
            <person name="Zou Z."/>
            <person name="Marshall J."/>
            <person name="Elpidina E."/>
            <person name="Vinokurov K."/>
            <person name="Oppert C."/>
            <person name="Zou Z."/>
            <person name="Evans J."/>
            <person name="Lu Z."/>
            <person name="Zhao P."/>
            <person name="Sumathipala N."/>
            <person name="Altincicek B."/>
            <person name="Vilcinskas A."/>
            <person name="Williams M."/>
            <person name="Hultmark D."/>
            <person name="Hetru C."/>
            <person name="Jiang H."/>
            <person name="Grimmelikhuijzen C.J."/>
            <person name="Hauser F."/>
            <person name="Cazzamali G."/>
            <person name="Williamson M."/>
            <person name="Park Y."/>
            <person name="Li B."/>
            <person name="Tanaka Y."/>
            <person name="Predel R."/>
            <person name="Neupert S."/>
            <person name="Schachtner J."/>
            <person name="Verleyen P."/>
            <person name="Raible F."/>
            <person name="Bork P."/>
            <person name="Friedrich M."/>
            <person name="Walden K.K."/>
            <person name="Robertson H.M."/>
            <person name="Angeli S."/>
            <person name="Foret S."/>
            <person name="Bucher G."/>
            <person name="Schuetz S."/>
            <person name="Maleszka R."/>
            <person name="Wimmer E.A."/>
            <person name="Beeman R.W."/>
            <person name="Lorenzen M."/>
            <person name="Tomoyasu Y."/>
            <person name="Miller S.C."/>
            <person name="Grossmann D."/>
            <person name="Bucher G."/>
        </authorList>
    </citation>
    <scope>NUCLEOTIDE SEQUENCE [LARGE SCALE GENOMIC DNA]</scope>
    <source>
        <strain evidence="2 3">Georgia GA2</strain>
    </source>
</reference>